<dbReference type="RefSeq" id="WP_004098202.1">
    <property type="nucleotide sequence ID" value="NZ_AFGF01000197.1"/>
</dbReference>
<accession>F7NN02</accession>
<name>F7NN02_9FIRM</name>
<dbReference type="STRING" id="1009370.ALO_17426"/>
<organism evidence="1 2">
    <name type="scientific">Acetonema longum DSM 6540</name>
    <dbReference type="NCBI Taxonomy" id="1009370"/>
    <lineage>
        <taxon>Bacteria</taxon>
        <taxon>Bacillati</taxon>
        <taxon>Bacillota</taxon>
        <taxon>Negativicutes</taxon>
        <taxon>Acetonemataceae</taxon>
        <taxon>Acetonema</taxon>
    </lineage>
</organism>
<dbReference type="eggNOG" id="ENOG5031K93">
    <property type="taxonomic scope" value="Bacteria"/>
</dbReference>
<dbReference type="Proteomes" id="UP000003240">
    <property type="component" value="Unassembled WGS sequence"/>
</dbReference>
<evidence type="ECO:0000313" key="1">
    <source>
        <dbReference type="EMBL" id="EGO62580.1"/>
    </source>
</evidence>
<gene>
    <name evidence="1" type="ORF">ALO_17426</name>
</gene>
<sequence>MNIKYGLSLCIIGLILGLAVLSADRAISGPKVLGNQEVVRFHVLANSDSAYDQTVKHKVRDAVISHLTPLLQDVTDAHAAKKVVMDQREKLQAAADAVLAAYGAPYRATVIDGHWQFPIKAYGDLVLPAGDYEAVKILLGEAKGSNWWCVLFPPLCFIDISNATAAKLPANGQEKPQTQAGNGKIEFKSKVMEWISEANFR</sequence>
<dbReference type="Pfam" id="PF09551">
    <property type="entry name" value="Spore_II_R"/>
    <property type="match status" value="1"/>
</dbReference>
<reference evidence="1 2" key="1">
    <citation type="journal article" date="2011" name="EMBO J.">
        <title>Structural diversity of bacterial flagellar motors.</title>
        <authorList>
            <person name="Chen S."/>
            <person name="Beeby M."/>
            <person name="Murphy G.E."/>
            <person name="Leadbetter J.R."/>
            <person name="Hendrixson D.R."/>
            <person name="Briegel A."/>
            <person name="Li Z."/>
            <person name="Shi J."/>
            <person name="Tocheva E.I."/>
            <person name="Muller A."/>
            <person name="Dobro M.J."/>
            <person name="Jensen G.J."/>
        </authorList>
    </citation>
    <scope>NUCLEOTIDE SEQUENCE [LARGE SCALE GENOMIC DNA]</scope>
    <source>
        <strain evidence="1 2">DSM 6540</strain>
    </source>
</reference>
<dbReference type="InterPro" id="IPR014202">
    <property type="entry name" value="Spore_II_R"/>
</dbReference>
<dbReference type="AlphaFoldDB" id="F7NN02"/>
<proteinExistence type="predicted"/>
<dbReference type="OrthoDB" id="9793324at2"/>
<keyword evidence="2" id="KW-1185">Reference proteome</keyword>
<dbReference type="EMBL" id="AFGF01000197">
    <property type="protein sequence ID" value="EGO62580.1"/>
    <property type="molecule type" value="Genomic_DNA"/>
</dbReference>
<comment type="caution">
    <text evidence="1">The sequence shown here is derived from an EMBL/GenBank/DDBJ whole genome shotgun (WGS) entry which is preliminary data.</text>
</comment>
<dbReference type="NCBIfam" id="TIGR02837">
    <property type="entry name" value="spore_II_R"/>
    <property type="match status" value="1"/>
</dbReference>
<protein>
    <submittedName>
        <fullName evidence="1">Stage II sporulation protein R</fullName>
    </submittedName>
</protein>
<evidence type="ECO:0000313" key="2">
    <source>
        <dbReference type="Proteomes" id="UP000003240"/>
    </source>
</evidence>